<evidence type="ECO:0000256" key="7">
    <source>
        <dbReference type="ARBA" id="ARBA00037050"/>
    </source>
</evidence>
<evidence type="ECO:0000256" key="5">
    <source>
        <dbReference type="ARBA" id="ARBA00022694"/>
    </source>
</evidence>
<evidence type="ECO:0000256" key="9">
    <source>
        <dbReference type="ARBA" id="ARBA00039242"/>
    </source>
</evidence>
<evidence type="ECO:0000256" key="11">
    <source>
        <dbReference type="ARBA" id="ARBA00048718"/>
    </source>
</evidence>
<comment type="subcellular location">
    <subcellularLocation>
        <location evidence="1">Nucleus</location>
    </subcellularLocation>
</comment>
<evidence type="ECO:0000256" key="1">
    <source>
        <dbReference type="ARBA" id="ARBA00004123"/>
    </source>
</evidence>
<feature type="domain" description="DTW" evidence="12">
    <location>
        <begin position="51"/>
        <end position="278"/>
    </location>
</feature>
<name>A0A1B6CI90_9HEMI</name>
<comment type="function">
    <text evidence="7">Catalyzes the formation of 3-(3-amino-3-carboxypropyl)uridine (acp3U) at position 20 in the D-loop of several cytoplasmic tRNAs (acp3U(20)).</text>
</comment>
<dbReference type="AlphaFoldDB" id="A0A1B6CI90"/>
<dbReference type="EMBL" id="GEDC01024112">
    <property type="protein sequence ID" value="JAS13186.1"/>
    <property type="molecule type" value="Transcribed_RNA"/>
</dbReference>
<dbReference type="PANTHER" id="PTHR15627:SF8">
    <property type="entry name" value="TRNA-URIDINE AMINOCARBOXYPROPYLTRANSFERASE 1"/>
    <property type="match status" value="1"/>
</dbReference>
<dbReference type="GO" id="GO:0016432">
    <property type="term" value="F:tRNA-uridine aminocarboxypropyltransferase activity"/>
    <property type="evidence" value="ECO:0007669"/>
    <property type="project" value="UniProtKB-EC"/>
</dbReference>
<dbReference type="InterPro" id="IPR051521">
    <property type="entry name" value="tRNA_Mod/Golgi_Maint"/>
</dbReference>
<evidence type="ECO:0000256" key="3">
    <source>
        <dbReference type="ARBA" id="ARBA00022679"/>
    </source>
</evidence>
<keyword evidence="6" id="KW-0539">Nucleus</keyword>
<reference evidence="13" key="1">
    <citation type="submission" date="2015-12" db="EMBL/GenBank/DDBJ databases">
        <title>De novo transcriptome assembly of four potential Pierce s Disease insect vectors from Arizona vineyards.</title>
        <authorList>
            <person name="Tassone E.E."/>
        </authorList>
    </citation>
    <scope>NUCLEOTIDE SEQUENCE</scope>
</reference>
<keyword evidence="4" id="KW-0949">S-adenosyl-L-methionine</keyword>
<dbReference type="GO" id="GO:0006400">
    <property type="term" value="P:tRNA modification"/>
    <property type="evidence" value="ECO:0007669"/>
    <property type="project" value="TreeGrafter"/>
</dbReference>
<evidence type="ECO:0000256" key="2">
    <source>
        <dbReference type="ARBA" id="ARBA00012386"/>
    </source>
</evidence>
<evidence type="ECO:0000256" key="8">
    <source>
        <dbReference type="ARBA" id="ARBA00038290"/>
    </source>
</evidence>
<evidence type="ECO:0000259" key="12">
    <source>
        <dbReference type="SMART" id="SM01144"/>
    </source>
</evidence>
<accession>A0A1B6CI90</accession>
<dbReference type="SMART" id="SM01144">
    <property type="entry name" value="DTW"/>
    <property type="match status" value="1"/>
</dbReference>
<keyword evidence="3" id="KW-0808">Transferase</keyword>
<organism evidence="13">
    <name type="scientific">Clastoptera arizonana</name>
    <name type="common">Arizona spittle bug</name>
    <dbReference type="NCBI Taxonomy" id="38151"/>
    <lineage>
        <taxon>Eukaryota</taxon>
        <taxon>Metazoa</taxon>
        <taxon>Ecdysozoa</taxon>
        <taxon>Arthropoda</taxon>
        <taxon>Hexapoda</taxon>
        <taxon>Insecta</taxon>
        <taxon>Pterygota</taxon>
        <taxon>Neoptera</taxon>
        <taxon>Paraneoptera</taxon>
        <taxon>Hemiptera</taxon>
        <taxon>Auchenorrhyncha</taxon>
        <taxon>Cercopoidea</taxon>
        <taxon>Clastopteridae</taxon>
        <taxon>Clastoptera</taxon>
    </lineage>
</organism>
<comment type="similarity">
    <text evidence="8">Belongs to the TDD superfamily. DTWD1 family.</text>
</comment>
<keyword evidence="5" id="KW-0819">tRNA processing</keyword>
<proteinExistence type="inferred from homology"/>
<evidence type="ECO:0000256" key="10">
    <source>
        <dbReference type="ARBA" id="ARBA00042508"/>
    </source>
</evidence>
<evidence type="ECO:0000256" key="6">
    <source>
        <dbReference type="ARBA" id="ARBA00023242"/>
    </source>
</evidence>
<comment type="catalytic activity">
    <reaction evidence="11">
        <text>a uridine in tRNA + S-adenosyl-L-methionine = a 3-[(3S)-3-amino-3-carboxypropyl]uridine in tRNA + S-methyl-5'-thioadenosine + H(+)</text>
        <dbReference type="Rhea" id="RHEA:62432"/>
        <dbReference type="Rhea" id="RHEA-COMP:13339"/>
        <dbReference type="Rhea" id="RHEA-COMP:16092"/>
        <dbReference type="ChEBI" id="CHEBI:15378"/>
        <dbReference type="ChEBI" id="CHEBI:17509"/>
        <dbReference type="ChEBI" id="CHEBI:59789"/>
        <dbReference type="ChEBI" id="CHEBI:65315"/>
        <dbReference type="ChEBI" id="CHEBI:82930"/>
        <dbReference type="EC" id="2.5.1.25"/>
    </reaction>
</comment>
<sequence>MEEMKRKIQMAPMFVSLNDSNPFDGLKISEKWKKLEEINNRSTCKNCKKSRKYFCYTCYKPVPDLEKFVPKVKLPLKIDIIKHCRERSGKSTATHAAVLAPDDVTIYTYPNIPEYGKDEKVVLIYPGKNAKSIFETVEIFKKKLSQTETEDKVVIENHGITRAVFIDSTWNQSHGIYKDPKLQALPCVVLQSRISQFWRYQSGSPRWYLSTIEAIHQFLIDLVYTNYFKCCEDLNLETQKSDSGNFNLETHNINSETNLDNLLFFFRFMYEKIHTLYDPDSLLAYKRPLY</sequence>
<evidence type="ECO:0000256" key="4">
    <source>
        <dbReference type="ARBA" id="ARBA00022691"/>
    </source>
</evidence>
<evidence type="ECO:0000313" key="13">
    <source>
        <dbReference type="EMBL" id="JAS13186.1"/>
    </source>
</evidence>
<dbReference type="InterPro" id="IPR005636">
    <property type="entry name" value="DTW"/>
</dbReference>
<dbReference type="Pfam" id="PF03942">
    <property type="entry name" value="DTW"/>
    <property type="match status" value="1"/>
</dbReference>
<dbReference type="PANTHER" id="PTHR15627">
    <property type="entry name" value="NATURAL KILLER CELL-SPECIFIC ANTIGEN KLIP1"/>
    <property type="match status" value="1"/>
</dbReference>
<dbReference type="EC" id="2.5.1.25" evidence="2"/>
<dbReference type="GO" id="GO:0005634">
    <property type="term" value="C:nucleus"/>
    <property type="evidence" value="ECO:0007669"/>
    <property type="project" value="UniProtKB-SubCell"/>
</dbReference>
<protein>
    <recommendedName>
        <fullName evidence="9">tRNA-uridine aminocarboxypropyltransferase 1</fullName>
        <ecNumber evidence="2">2.5.1.25</ecNumber>
    </recommendedName>
    <alternativeName>
        <fullName evidence="10">DTW domain-containing protein 1</fullName>
    </alternativeName>
</protein>
<gene>
    <name evidence="13" type="ORF">g.41864</name>
</gene>